<evidence type="ECO:0000313" key="2">
    <source>
        <dbReference type="Proteomes" id="UP000299102"/>
    </source>
</evidence>
<keyword evidence="2" id="KW-1185">Reference proteome</keyword>
<evidence type="ECO:0000313" key="1">
    <source>
        <dbReference type="EMBL" id="GBP81099.1"/>
    </source>
</evidence>
<name>A0A4C1Z2L1_EUMVA</name>
<reference evidence="1 2" key="1">
    <citation type="journal article" date="2019" name="Commun. Biol.">
        <title>The bagworm genome reveals a unique fibroin gene that provides high tensile strength.</title>
        <authorList>
            <person name="Kono N."/>
            <person name="Nakamura H."/>
            <person name="Ohtoshi R."/>
            <person name="Tomita M."/>
            <person name="Numata K."/>
            <person name="Arakawa K."/>
        </authorList>
    </citation>
    <scope>NUCLEOTIDE SEQUENCE [LARGE SCALE GENOMIC DNA]</scope>
</reference>
<sequence length="78" mass="8651">MFTISHIACHICRPWRTAGMKTVRPGARGCEERTSTLGSTHVLTTPTNGIACDIKLHGYKGSVTGRRLFQRCVMFTNL</sequence>
<organism evidence="1 2">
    <name type="scientific">Eumeta variegata</name>
    <name type="common">Bagworm moth</name>
    <name type="synonym">Eumeta japonica</name>
    <dbReference type="NCBI Taxonomy" id="151549"/>
    <lineage>
        <taxon>Eukaryota</taxon>
        <taxon>Metazoa</taxon>
        <taxon>Ecdysozoa</taxon>
        <taxon>Arthropoda</taxon>
        <taxon>Hexapoda</taxon>
        <taxon>Insecta</taxon>
        <taxon>Pterygota</taxon>
        <taxon>Neoptera</taxon>
        <taxon>Endopterygota</taxon>
        <taxon>Lepidoptera</taxon>
        <taxon>Glossata</taxon>
        <taxon>Ditrysia</taxon>
        <taxon>Tineoidea</taxon>
        <taxon>Psychidae</taxon>
        <taxon>Oiketicinae</taxon>
        <taxon>Eumeta</taxon>
    </lineage>
</organism>
<dbReference type="Proteomes" id="UP000299102">
    <property type="component" value="Unassembled WGS sequence"/>
</dbReference>
<protein>
    <submittedName>
        <fullName evidence="1">Uncharacterized protein</fullName>
    </submittedName>
</protein>
<proteinExistence type="predicted"/>
<gene>
    <name evidence="1" type="ORF">EVAR_63404_1</name>
</gene>
<dbReference type="EMBL" id="BGZK01001496">
    <property type="protein sequence ID" value="GBP81099.1"/>
    <property type="molecule type" value="Genomic_DNA"/>
</dbReference>
<accession>A0A4C1Z2L1</accession>
<dbReference type="AlphaFoldDB" id="A0A4C1Z2L1"/>
<comment type="caution">
    <text evidence="1">The sequence shown here is derived from an EMBL/GenBank/DDBJ whole genome shotgun (WGS) entry which is preliminary data.</text>
</comment>